<evidence type="ECO:0000256" key="10">
    <source>
        <dbReference type="SAM" id="SignalP"/>
    </source>
</evidence>
<dbReference type="PANTHER" id="PTHR37456">
    <property type="entry name" value="SI:CH211-266K2.1"/>
    <property type="match status" value="1"/>
</dbReference>
<feature type="compositionally biased region" description="Polar residues" evidence="9">
    <location>
        <begin position="2710"/>
        <end position="2728"/>
    </location>
</feature>
<dbReference type="SMART" id="SM00327">
    <property type="entry name" value="VWA"/>
    <property type="match status" value="2"/>
</dbReference>
<dbReference type="PRINTS" id="PR00453">
    <property type="entry name" value="VWFADOMAIN"/>
</dbReference>
<dbReference type="Gene3D" id="3.40.50.410">
    <property type="entry name" value="von Willebrand factor, type A domain"/>
    <property type="match status" value="2"/>
</dbReference>
<feature type="compositionally biased region" description="Basic and acidic residues" evidence="9">
    <location>
        <begin position="1545"/>
        <end position="1560"/>
    </location>
</feature>
<feature type="region of interest" description="Disordered" evidence="9">
    <location>
        <begin position="1401"/>
        <end position="1424"/>
    </location>
</feature>
<keyword evidence="7" id="KW-1015">Disulfide bond</keyword>
<dbReference type="FunFam" id="3.40.50.410:FF:000004">
    <property type="entry name" value="collagen alpha-6(VI) chain"/>
    <property type="match status" value="2"/>
</dbReference>
<dbReference type="Gene3D" id="4.10.410.10">
    <property type="entry name" value="Pancreatic trypsin inhibitor Kunitz domain"/>
    <property type="match status" value="1"/>
</dbReference>
<dbReference type="KEGG" id="xla:108711240"/>
<evidence type="ECO:0000256" key="4">
    <source>
        <dbReference type="ARBA" id="ARBA00022729"/>
    </source>
</evidence>
<feature type="compositionally biased region" description="Basic and acidic residues" evidence="9">
    <location>
        <begin position="2595"/>
        <end position="2606"/>
    </location>
</feature>
<evidence type="ECO:0000313" key="14">
    <source>
        <dbReference type="Proteomes" id="UP000186698"/>
    </source>
</evidence>
<keyword evidence="6 15" id="KW-0176">Collagen</keyword>
<dbReference type="SUPFAM" id="SSF57362">
    <property type="entry name" value="BPTI-like"/>
    <property type="match status" value="1"/>
</dbReference>
<dbReference type="GO" id="GO:0030020">
    <property type="term" value="F:extracellular matrix structural constituent conferring tensile strength"/>
    <property type="evidence" value="ECO:0000318"/>
    <property type="project" value="GO_Central"/>
</dbReference>
<evidence type="ECO:0000259" key="13">
    <source>
        <dbReference type="PROSITE" id="PS50853"/>
    </source>
</evidence>
<dbReference type="InterPro" id="IPR020901">
    <property type="entry name" value="Prtase_inh_Kunz-CS"/>
</dbReference>
<reference evidence="15 16" key="1">
    <citation type="submission" date="2022-04" db="UniProtKB">
        <authorList>
            <consortium name="RefSeq"/>
        </authorList>
    </citation>
    <scope>IDENTIFICATION</scope>
    <source>
        <strain evidence="15 16">J_2021</strain>
        <tissue evidence="15 16">Erythrocytes</tissue>
    </source>
</reference>
<feature type="chain" id="PRO_5044562428" evidence="10">
    <location>
        <begin position="24"/>
        <end position="2813"/>
    </location>
</feature>
<dbReference type="GO" id="GO:0005581">
    <property type="term" value="C:collagen trimer"/>
    <property type="evidence" value="ECO:0007669"/>
    <property type="project" value="UniProtKB-KW"/>
</dbReference>
<feature type="compositionally biased region" description="Basic and acidic residues" evidence="9">
    <location>
        <begin position="2179"/>
        <end position="2199"/>
    </location>
</feature>
<dbReference type="SMART" id="SM00131">
    <property type="entry name" value="KU"/>
    <property type="match status" value="1"/>
</dbReference>
<organism evidence="15">
    <name type="scientific">Xenopus laevis</name>
    <name type="common">African clawed frog</name>
    <dbReference type="NCBI Taxonomy" id="8355"/>
    <lineage>
        <taxon>Eukaryota</taxon>
        <taxon>Metazoa</taxon>
        <taxon>Chordata</taxon>
        <taxon>Craniata</taxon>
        <taxon>Vertebrata</taxon>
        <taxon>Euteleostomi</taxon>
        <taxon>Amphibia</taxon>
        <taxon>Batrachia</taxon>
        <taxon>Anura</taxon>
        <taxon>Pipoidea</taxon>
        <taxon>Pipidae</taxon>
        <taxon>Xenopodinae</taxon>
        <taxon>Xenopus</taxon>
        <taxon>Xenopus</taxon>
    </lineage>
</organism>
<dbReference type="InterPro" id="IPR002223">
    <property type="entry name" value="Kunitz_BPTI"/>
</dbReference>
<feature type="region of interest" description="Disordered" evidence="9">
    <location>
        <begin position="1471"/>
        <end position="1753"/>
    </location>
</feature>
<feature type="compositionally biased region" description="Pro residues" evidence="9">
    <location>
        <begin position="1282"/>
        <end position="1297"/>
    </location>
</feature>
<dbReference type="PROSITE" id="PS50853">
    <property type="entry name" value="FN3"/>
    <property type="match status" value="7"/>
</dbReference>
<evidence type="ECO:0000256" key="6">
    <source>
        <dbReference type="ARBA" id="ARBA00023119"/>
    </source>
</evidence>
<protein>
    <submittedName>
        <fullName evidence="15 16">Collagen alpha-1(VII) chain isoform X1</fullName>
    </submittedName>
</protein>
<evidence type="ECO:0000313" key="16">
    <source>
        <dbReference type="RefSeq" id="XP_018108273.1"/>
    </source>
</evidence>
<feature type="compositionally biased region" description="Basic and acidic residues" evidence="9">
    <location>
        <begin position="1322"/>
        <end position="1332"/>
    </location>
</feature>
<evidence type="ECO:0000259" key="11">
    <source>
        <dbReference type="PROSITE" id="PS50234"/>
    </source>
</evidence>
<dbReference type="RefSeq" id="XP_018108272.1">
    <property type="nucleotide sequence ID" value="XM_018252783.2"/>
</dbReference>
<feature type="compositionally biased region" description="Basic and acidic residues" evidence="9">
    <location>
        <begin position="2365"/>
        <end position="2382"/>
    </location>
</feature>
<feature type="domain" description="Fibronectin type-III" evidence="13">
    <location>
        <begin position="236"/>
        <end position="331"/>
    </location>
</feature>
<proteinExistence type="predicted"/>
<feature type="compositionally biased region" description="Basic and acidic residues" evidence="9">
    <location>
        <begin position="1124"/>
        <end position="1134"/>
    </location>
</feature>
<feature type="compositionally biased region" description="Basic and acidic residues" evidence="9">
    <location>
        <begin position="1623"/>
        <end position="1640"/>
    </location>
</feature>
<feature type="compositionally biased region" description="Basic and acidic residues" evidence="9">
    <location>
        <begin position="1678"/>
        <end position="1687"/>
    </location>
</feature>
<feature type="compositionally biased region" description="Low complexity" evidence="9">
    <location>
        <begin position="1337"/>
        <end position="1350"/>
    </location>
</feature>
<keyword evidence="5" id="KW-0677">Repeat</keyword>
<dbReference type="InterPro" id="IPR002035">
    <property type="entry name" value="VWF_A"/>
</dbReference>
<feature type="domain" description="Fibronectin type-III" evidence="13">
    <location>
        <begin position="423"/>
        <end position="510"/>
    </location>
</feature>
<dbReference type="InterPro" id="IPR036116">
    <property type="entry name" value="FN3_sf"/>
</dbReference>
<dbReference type="CDD" id="cd22627">
    <property type="entry name" value="Kunitz_collagen_alpha1_VII"/>
    <property type="match status" value="1"/>
</dbReference>
<dbReference type="Proteomes" id="UP000186698">
    <property type="component" value="Chromosome 3L"/>
</dbReference>
<feature type="compositionally biased region" description="Low complexity" evidence="9">
    <location>
        <begin position="913"/>
        <end position="928"/>
    </location>
</feature>
<dbReference type="SUPFAM" id="SSF53300">
    <property type="entry name" value="vWA-like"/>
    <property type="match status" value="2"/>
</dbReference>
<dbReference type="STRING" id="8355.A0A1L8GZI7"/>
<feature type="region of interest" description="Disordered" evidence="9">
    <location>
        <begin position="1124"/>
        <end position="1350"/>
    </location>
</feature>
<feature type="region of interest" description="Disordered" evidence="9">
    <location>
        <begin position="1930"/>
        <end position="1949"/>
    </location>
</feature>
<keyword evidence="14" id="KW-1185">Reference proteome</keyword>
<feature type="region of interest" description="Disordered" evidence="9">
    <location>
        <begin position="1851"/>
        <end position="1870"/>
    </location>
</feature>
<evidence type="ECO:0000256" key="7">
    <source>
        <dbReference type="ARBA" id="ARBA00023157"/>
    </source>
</evidence>
<dbReference type="InterPro" id="IPR013783">
    <property type="entry name" value="Ig-like_fold"/>
</dbReference>
<evidence type="ECO:0000256" key="9">
    <source>
        <dbReference type="SAM" id="MobiDB-lite"/>
    </source>
</evidence>
<feature type="compositionally biased region" description="Basic and acidic residues" evidence="9">
    <location>
        <begin position="2018"/>
        <end position="2029"/>
    </location>
</feature>
<dbReference type="OrthoDB" id="196393at2759"/>
<keyword evidence="3" id="KW-0272">Extracellular matrix</keyword>
<dbReference type="InterPro" id="IPR036880">
    <property type="entry name" value="Kunitz_BPTI_sf"/>
</dbReference>
<evidence type="ECO:0000256" key="1">
    <source>
        <dbReference type="ARBA" id="ARBA00004498"/>
    </source>
</evidence>
<feature type="domain" description="VWFA" evidence="11">
    <location>
        <begin position="35"/>
        <end position="210"/>
    </location>
</feature>
<feature type="compositionally biased region" description="Low complexity" evidence="9">
    <location>
        <begin position="2239"/>
        <end position="2267"/>
    </location>
</feature>
<keyword evidence="2" id="KW-0964">Secreted</keyword>
<feature type="signal peptide" evidence="10">
    <location>
        <begin position="1"/>
        <end position="23"/>
    </location>
</feature>
<dbReference type="InterPro" id="IPR008160">
    <property type="entry name" value="Collagen"/>
</dbReference>
<dbReference type="GO" id="GO:0031012">
    <property type="term" value="C:extracellular matrix"/>
    <property type="evidence" value="ECO:0000318"/>
    <property type="project" value="GO_Central"/>
</dbReference>
<dbReference type="OMA" id="SFYMIQG"/>
<dbReference type="Pfam" id="PF00014">
    <property type="entry name" value="Kunitz_BPTI"/>
    <property type="match status" value="1"/>
</dbReference>
<feature type="domain" description="Fibronectin type-III" evidence="13">
    <location>
        <begin position="604"/>
        <end position="693"/>
    </location>
</feature>
<name>A0A1L8GZI7_XENLA</name>
<gene>
    <name evidence="15 16 17" type="primary">LOC108711240</name>
</gene>
<accession>A0A1L8GZI7</accession>
<dbReference type="PANTHER" id="PTHR37456:SF6">
    <property type="entry name" value="COLLAGEN ALPHA-1(XXIII) CHAIN-LIKE ISOFORM X2"/>
    <property type="match status" value="1"/>
</dbReference>
<feature type="region of interest" description="Disordered" evidence="9">
    <location>
        <begin position="903"/>
        <end position="928"/>
    </location>
</feature>
<dbReference type="PROSITE" id="PS00280">
    <property type="entry name" value="BPTI_KUNITZ_1"/>
    <property type="match status" value="1"/>
</dbReference>
<dbReference type="PaxDb" id="8355-A0A1L8GZI7"/>
<feature type="compositionally biased region" description="Basic and acidic residues" evidence="9">
    <location>
        <begin position="2408"/>
        <end position="2417"/>
    </location>
</feature>
<dbReference type="PROSITE" id="PS50279">
    <property type="entry name" value="BPTI_KUNITZ_2"/>
    <property type="match status" value="1"/>
</dbReference>
<keyword evidence="8" id="KW-0325">Glycoprotein</keyword>
<evidence type="ECO:0000256" key="2">
    <source>
        <dbReference type="ARBA" id="ARBA00022525"/>
    </source>
</evidence>
<feature type="compositionally biased region" description="Basic and acidic residues" evidence="9">
    <location>
        <begin position="1406"/>
        <end position="1420"/>
    </location>
</feature>
<dbReference type="RefSeq" id="XP_018108275.1">
    <property type="nucleotide sequence ID" value="XM_018252786.2"/>
</dbReference>
<dbReference type="Bgee" id="108711240">
    <property type="expression patterns" value="Expressed in embryo"/>
</dbReference>
<evidence type="ECO:0000256" key="8">
    <source>
        <dbReference type="ARBA" id="ARBA00023180"/>
    </source>
</evidence>
<dbReference type="InterPro" id="IPR003961">
    <property type="entry name" value="FN3_dom"/>
</dbReference>
<evidence type="ECO:0000256" key="3">
    <source>
        <dbReference type="ARBA" id="ARBA00022530"/>
    </source>
</evidence>
<dbReference type="PRINTS" id="PR00759">
    <property type="entry name" value="BASICPTASE"/>
</dbReference>
<feature type="domain" description="Fibronectin type-III" evidence="13">
    <location>
        <begin position="332"/>
        <end position="422"/>
    </location>
</feature>
<sequence length="2813" mass="298066">MNLLSWLWSFTVTALLAEWTVRGQPEVCRSAEMADILFLVDESWSVGEGNFQLIKDFIRSIITSFQNTEILGKEGLRFGVAIYGDFTRMSIELSDYESTQEVLLALQNIAYKGGNTKTGEALGFLAERVFNPSIAREDAAKIVLLLTDGKSGDLVEEKAKLLQDKGVTIFTIGIKNADRSELMKIASEPADEHVILVNDFWFLNNLLPKISRRICFAASEPPKPIKHIVEVEKVIGPKDLIISEESYNSMRLTWTAATGDATGYQVVLNSLTESGNLNSHDQKQIVVDKDKNTIIVTDLRPNTEYLFTVLALYPNFLGDSATIRGRTTPIPSVTNFRVIEEGLFSLKLAWTPSLGKLDGYKIFIPRSNRPGLTYEQIVSGDVFSHTIDNLEEDKEYTVSIYAVYPEGPSKPVSAVGRTLKLLAVKSLTLQNITTGTIRAQWTTVRGATGYRLTWSSAEGYDQNVNLADSYSQYMIQGLQADTEYTVTVNPIFVDIEGPIVTAKATTLASSAVQSLKISAVTISTAVVSWNAVPGATGYRLAWGPTPEFIGKDRPRQLALNSSIISYQLKHLVHNTEYVLSLYVLFGSVAGPGISTTLRTSPLGYVSNFKVTGYTSSSISLAWSSTIGATEYKISWSTTTSDNPKNQYLAPSVRSYHITNLYPNTKYIVNVQAIFNNFEGPPATLIQTTDSNPVQLLPVKDLQIIDTGVTSLKLSWKKTPGITHYKISWVPFDGGARNSKIVSADTSFFTITDLKESATYNIYVSSIIGNREGSSVLLTAKTLDLPKVESFEVKETTGDSVLLSWSGVNGASSYIVTWRMASDPESSMEQLAPTYRSFRLMNLENGKSYIFAIKPLFGEMEGPERITTYTIVGPKKSQIYPSPTLQTPVLITTPQKTITTRVITRSPSVTTSESAKSTSTVSHGSSTTTSEPICAKLKADIVFLVDESSSIGPANFNKVKDFLYRIVSYFPKIGPQGTQIAIVQYSEEPRTEFHLNEYKERNSVLKAIRALQYYGGNTKTGRGIGHVLKEMFQVAKGMRPSAPHTLVLITDGRSQDNVIQPAKIAHVLGIRMIAVGVAGADMDELKGMMMNRNLENIFFASTFDDFPLIVQEIIDSICSEKEHTIKEEPAKLTTDREDEPEKPEPPPGNREGPCGNTICPKGHKGQKGEKGPPGESVFTGLQTGGFDPFDLNSKGEKGERGLPGQDGVPGLPGRPGRTGPPGPPGLLGQKGFQGDIGPQGYPGPPGPKGDRGEPGYILGGVDGMAGLSAIPGSPGPKGQPGVPGLPGPPGLPGFPGPQGPQGTSIKGEPGEAGSQGPRGKIGPKGDKGDHGDAGRAGLPGPIGLDGPPGLPGIKGYKGEAGIGIPGIPGLKGIAGEKGAMGLAGPQGQKGVQGIQGVEGVAGLRGKKGQDGEKGEKGERGELGMIGPPGIAGFPGPMGQKGDQGLQGFPGAPAMGVIGPTGKKGTRGDIGPIGPIGPKGIKGSQGDKGIKGETGYGIPGQPGLKGDSGDRGNIGLSGKPGPKGDFGEKGQKGESGNFGALGQSGLRGKDGEPGLKGDKGETGDAGVSGEPGEKGQRGPVGLPGRIGDTGIKGDMGPNGRDGIDGKKGDKGEAGQPGTPGAMVTEIDKSLLVKGEKGERGEIGDPGESGFKGEKGDTGLPGPRGPEGRPGPPGASLLESTAEKGMKGEKGIQGSSGKNGLDGKTGNPGLPGQKGESGQKGEPGDVGLTVSEKGDKGEAGPVGPQGPPGPQGPLYKDFEMKDFERLFESYGIKLSLLKELTDHIIQNGISDLIQQVTNSKKDRTSKKKQGFKQSTEYTDTLKQGHINETEKNHKEEEDPSLQVEITSTVGVTESHPLTQDLKEGKKEQKKKKKTHVEAVPISIYTNVITEEQEEISQDLNHHFTTNASFLPTQQSIDLEGSDANTHTAVKAQFEKHHKKQAKEVRKDQKKKNRLETTATEIEMKNLAWEEITAVTDYKEENSRSVTTLPAVINTKKLISDLIEEADTIIQPTSDTTTLVENHQEKAVKESKKDQKKKLRTENKVKELKLQGTAQQELNQILLENTTSKDVSLDLNAASPEHSLENQEVTGNISFRVGPKDGDMRMIDEMSWNVTKVETNEADQTALQEDEEYLEVPETEQTIANSINSSENMEHIRVRRMAKDSGPNPNTEEESLNTHQPKGHKEGKGRSGSQRDRAQKGEQGEPGEPGIPGQKGEKGDIGEKGQKGEPGVGHRGPIGQAGPPGVKGEPGEQGPQGAQGIQGIQGNPGISGFQGERGVTGFSGPPGPPGERGKKGKNGNAGPPGPHGPAGKQGKPGLQGSKGEKGEAVIGEPGPPGPRGLSGLRGENGIPGLPGPAGIMGLKGFPGIKGERGDRGISGFKGEKGDSTTLFGSQGYKGNKGDPGDRGYPGFDGDKGEKGEDGPAGEKGVKGEAGAKGSMGLFGARGPVGQKGEPGEHGLPGRAGTAGLDGKNGFKGTKGDRGLQGQRGNPGEKGDSGLSGDPGKKGDKGLRGLTGKMGEPGTEGEKGDTGAQGKPGTGVEGPSGSKGDKGEKGEAGPTGIVGDKGYKGNDGARGLNGFRGPIGHPGKDGPPGPQGPSGHKGDTGPKGEKGKRGKSTQCPRGPSGNPGNKGEMGVEGPEGFKGDKGDPGLTEEEVKDLVRKEMSDKCGKDFHLVIKSSLPDEDYEDPDQHESPVTAPPQDIVTENVEVEMYGNVTLNSTSSPDTVVQQNSTADGNDKELMGQSQRRKREAENLFHNPCVLPLDEGFCSNYTLVWYYHHKTDVCRPFVFGGCGGNSNRFKTKYRCEQRCKTKPDSSRGR</sequence>
<dbReference type="GO" id="GO:0004867">
    <property type="term" value="F:serine-type endopeptidase inhibitor activity"/>
    <property type="evidence" value="ECO:0007669"/>
    <property type="project" value="InterPro"/>
</dbReference>
<dbReference type="PROSITE" id="PS50234">
    <property type="entry name" value="VWFA"/>
    <property type="match status" value="2"/>
</dbReference>
<feature type="region of interest" description="Disordered" evidence="9">
    <location>
        <begin position="2158"/>
        <end position="2645"/>
    </location>
</feature>
<feature type="compositionally biased region" description="Basic and acidic residues" evidence="9">
    <location>
        <begin position="1599"/>
        <end position="1610"/>
    </location>
</feature>
<dbReference type="SMART" id="SM00060">
    <property type="entry name" value="FN3"/>
    <property type="match status" value="7"/>
</dbReference>
<feature type="compositionally biased region" description="Polar residues" evidence="9">
    <location>
        <begin position="903"/>
        <end position="912"/>
    </location>
</feature>
<dbReference type="CDD" id="cd00063">
    <property type="entry name" value="FN3"/>
    <property type="match status" value="6"/>
</dbReference>
<feature type="domain" description="BPTI/Kunitz inhibitor" evidence="12">
    <location>
        <begin position="2753"/>
        <end position="2803"/>
    </location>
</feature>
<keyword evidence="4 10" id="KW-0732">Signal</keyword>
<dbReference type="InterPro" id="IPR050938">
    <property type="entry name" value="Collagen_Structural_Proteins"/>
</dbReference>
<dbReference type="Pfam" id="PF01391">
    <property type="entry name" value="Collagen"/>
    <property type="match status" value="9"/>
</dbReference>
<feature type="domain" description="VWFA" evidence="11">
    <location>
        <begin position="939"/>
        <end position="1116"/>
    </location>
</feature>
<dbReference type="Pfam" id="PF00041">
    <property type="entry name" value="fn3"/>
    <property type="match status" value="5"/>
</dbReference>
<feature type="region of interest" description="Disordered" evidence="9">
    <location>
        <begin position="2016"/>
        <end position="2036"/>
    </location>
</feature>
<evidence type="ECO:0000313" key="15">
    <source>
        <dbReference type="RefSeq" id="XP_018108272.1"/>
    </source>
</evidence>
<dbReference type="InterPro" id="IPR036465">
    <property type="entry name" value="vWFA_dom_sf"/>
</dbReference>
<dbReference type="GeneID" id="108711240"/>
<evidence type="ECO:0000256" key="5">
    <source>
        <dbReference type="ARBA" id="ARBA00022737"/>
    </source>
</evidence>
<evidence type="ECO:0000313" key="17">
    <source>
        <dbReference type="RefSeq" id="XP_018108275.1"/>
    </source>
</evidence>
<feature type="region of interest" description="Disordered" evidence="9">
    <location>
        <begin position="2710"/>
        <end position="2738"/>
    </location>
</feature>
<feature type="domain" description="Fibronectin type-III" evidence="13">
    <location>
        <begin position="511"/>
        <end position="603"/>
    </location>
</feature>
<dbReference type="RefSeq" id="XP_018108273.1">
    <property type="nucleotide sequence ID" value="XM_018252784.2"/>
</dbReference>
<feature type="compositionally biased region" description="Low complexity" evidence="9">
    <location>
        <begin position="1471"/>
        <end position="1480"/>
    </location>
</feature>
<feature type="compositionally biased region" description="Basic and acidic residues" evidence="9">
    <location>
        <begin position="2211"/>
        <end position="2223"/>
    </location>
</feature>
<evidence type="ECO:0000259" key="12">
    <source>
        <dbReference type="PROSITE" id="PS50279"/>
    </source>
</evidence>
<dbReference type="Gene3D" id="2.60.40.10">
    <property type="entry name" value="Immunoglobulins"/>
    <property type="match status" value="7"/>
</dbReference>
<feature type="domain" description="Fibronectin type-III" evidence="13">
    <location>
        <begin position="697"/>
        <end position="785"/>
    </location>
</feature>
<dbReference type="Pfam" id="PF00092">
    <property type="entry name" value="VWA"/>
    <property type="match status" value="2"/>
</dbReference>
<comment type="subcellular location">
    <subcellularLocation>
        <location evidence="1">Secreted</location>
        <location evidence="1">Extracellular space</location>
        <location evidence="1">Extracellular matrix</location>
    </subcellularLocation>
</comment>
<dbReference type="FunFam" id="4.10.410.10:FF:000020">
    <property type="entry name" value="Collagen, type VI, alpha 3"/>
    <property type="match status" value="1"/>
</dbReference>
<feature type="domain" description="Fibronectin type-III" evidence="13">
    <location>
        <begin position="786"/>
        <end position="874"/>
    </location>
</feature>
<dbReference type="SUPFAM" id="SSF49265">
    <property type="entry name" value="Fibronectin type III"/>
    <property type="match status" value="5"/>
</dbReference>